<evidence type="ECO:0000313" key="2">
    <source>
        <dbReference type="EMBL" id="KAG2327710.1"/>
    </source>
</evidence>
<dbReference type="InterPro" id="IPR036047">
    <property type="entry name" value="F-box-like_dom_sf"/>
</dbReference>
<reference evidence="2 3" key="1">
    <citation type="submission" date="2020-02" db="EMBL/GenBank/DDBJ databases">
        <authorList>
            <person name="Ma Q."/>
            <person name="Huang Y."/>
            <person name="Song X."/>
            <person name="Pei D."/>
        </authorList>
    </citation>
    <scope>NUCLEOTIDE SEQUENCE [LARGE SCALE GENOMIC DNA]</scope>
    <source>
        <strain evidence="2">Sxm20200214</strain>
        <tissue evidence="2">Leaf</tissue>
    </source>
</reference>
<evidence type="ECO:0000259" key="1">
    <source>
        <dbReference type="Pfam" id="PF08268"/>
    </source>
</evidence>
<dbReference type="OrthoDB" id="687122at2759"/>
<dbReference type="SUPFAM" id="SSF81383">
    <property type="entry name" value="F-box domain"/>
    <property type="match status" value="1"/>
</dbReference>
<dbReference type="Proteomes" id="UP000886595">
    <property type="component" value="Unassembled WGS sequence"/>
</dbReference>
<feature type="domain" description="F-box associated beta-propeller type 3" evidence="1">
    <location>
        <begin position="72"/>
        <end position="367"/>
    </location>
</feature>
<organism evidence="2 3">
    <name type="scientific">Brassica carinata</name>
    <name type="common">Ethiopian mustard</name>
    <name type="synonym">Abyssinian cabbage</name>
    <dbReference type="NCBI Taxonomy" id="52824"/>
    <lineage>
        <taxon>Eukaryota</taxon>
        <taxon>Viridiplantae</taxon>
        <taxon>Streptophyta</taxon>
        <taxon>Embryophyta</taxon>
        <taxon>Tracheophyta</taxon>
        <taxon>Spermatophyta</taxon>
        <taxon>Magnoliopsida</taxon>
        <taxon>eudicotyledons</taxon>
        <taxon>Gunneridae</taxon>
        <taxon>Pentapetalae</taxon>
        <taxon>rosids</taxon>
        <taxon>malvids</taxon>
        <taxon>Brassicales</taxon>
        <taxon>Brassicaceae</taxon>
        <taxon>Brassiceae</taxon>
        <taxon>Brassica</taxon>
    </lineage>
</organism>
<comment type="caution">
    <text evidence="2">The sequence shown here is derived from an EMBL/GenBank/DDBJ whole genome shotgun (WGS) entry which is preliminary data.</text>
</comment>
<dbReference type="Pfam" id="PF08268">
    <property type="entry name" value="FBA_3"/>
    <property type="match status" value="1"/>
</dbReference>
<dbReference type="NCBIfam" id="TIGR01640">
    <property type="entry name" value="F_box_assoc_1"/>
    <property type="match status" value="1"/>
</dbReference>
<dbReference type="EMBL" id="JAAMPC010000002">
    <property type="protein sequence ID" value="KAG2327710.1"/>
    <property type="molecule type" value="Genomic_DNA"/>
</dbReference>
<dbReference type="InterPro" id="IPR013187">
    <property type="entry name" value="F-box-assoc_dom_typ3"/>
</dbReference>
<proteinExistence type="predicted"/>
<dbReference type="PANTHER" id="PTHR31111:SF58">
    <property type="entry name" value="F-BOX DOMAIN-CONTAINING PROTEIN"/>
    <property type="match status" value="1"/>
</dbReference>
<evidence type="ECO:0000313" key="3">
    <source>
        <dbReference type="Proteomes" id="UP000886595"/>
    </source>
</evidence>
<keyword evidence="3" id="KW-1185">Reference proteome</keyword>
<gene>
    <name evidence="2" type="ORF">Bca52824_010438</name>
</gene>
<dbReference type="InterPro" id="IPR017451">
    <property type="entry name" value="F-box-assoc_interact_dom"/>
</dbReference>
<dbReference type="PANTHER" id="PTHR31111">
    <property type="entry name" value="BNAA05G37150D PROTEIN-RELATED"/>
    <property type="match status" value="1"/>
</dbReference>
<dbReference type="AlphaFoldDB" id="A0A8X7WEH2"/>
<name>A0A8X7WEH2_BRACI</name>
<protein>
    <recommendedName>
        <fullName evidence="1">F-box associated beta-propeller type 3 domain-containing protein</fullName>
    </recommendedName>
</protein>
<accession>A0A8X7WEH2</accession>
<sequence>MKSKRTKRAKTLSNGREKSVPIPTDLIIDIFLRPPLKSVARFRCVSMLWASIVALPYLTKLFTNRDSAHPQLLFVYRQLDKLVFLSSPQPQNLDENSSYVAVKHLPRIPFHCSSCYVSGLVQGLLSLRVISKRMQPVHIICNPSTGQALTLPKIKRMRGRLIRARNLLGYDPIDNQSRYFLDQPQVLTLGTGELKWRRIKCSPPQNYFQPGKCINGVLYYPVRTPKRDMIGCFHVRSETFSFIEVEGTLKGEVFSCTLINYNGKLGSLITRYCFVDRACRSIKLLVIGNFEKQESSKHEYVLPPMWEDVVGRAELRLVGLVGTNEVVLSDPSQVIYYNIETRGVAKVAIQGIEASPECEFATFLHHIEDLKLAQAFK</sequence>